<keyword evidence="4 5" id="KW-0472">Membrane</keyword>
<dbReference type="EMBL" id="KN611145">
    <property type="protein sequence ID" value="KHJ77053.1"/>
    <property type="molecule type" value="Genomic_DNA"/>
</dbReference>
<feature type="transmembrane region" description="Helical" evidence="5">
    <location>
        <begin position="22"/>
        <end position="45"/>
    </location>
</feature>
<keyword evidence="8" id="KW-1185">Reference proteome</keyword>
<dbReference type="Pfam" id="PF00916">
    <property type="entry name" value="Sulfate_transp"/>
    <property type="match status" value="1"/>
</dbReference>
<evidence type="ECO:0000256" key="2">
    <source>
        <dbReference type="ARBA" id="ARBA00022692"/>
    </source>
</evidence>
<evidence type="ECO:0000256" key="4">
    <source>
        <dbReference type="ARBA" id="ARBA00023136"/>
    </source>
</evidence>
<name>A0A0B1RVD1_OESDE</name>
<evidence type="ECO:0000256" key="1">
    <source>
        <dbReference type="ARBA" id="ARBA00004141"/>
    </source>
</evidence>
<organism evidence="7 8">
    <name type="scientific">Oesophagostomum dentatum</name>
    <name type="common">Nodular worm</name>
    <dbReference type="NCBI Taxonomy" id="61180"/>
    <lineage>
        <taxon>Eukaryota</taxon>
        <taxon>Metazoa</taxon>
        <taxon>Ecdysozoa</taxon>
        <taxon>Nematoda</taxon>
        <taxon>Chromadorea</taxon>
        <taxon>Rhabditida</taxon>
        <taxon>Rhabditina</taxon>
        <taxon>Rhabditomorpha</taxon>
        <taxon>Strongyloidea</taxon>
        <taxon>Strongylidae</taxon>
        <taxon>Oesophagostomum</taxon>
    </lineage>
</organism>
<gene>
    <name evidence="7" type="ORF">OESDEN_23327</name>
</gene>
<reference evidence="7 8" key="1">
    <citation type="submission" date="2014-03" db="EMBL/GenBank/DDBJ databases">
        <title>Draft genome of the hookworm Oesophagostomum dentatum.</title>
        <authorList>
            <person name="Mitreva M."/>
        </authorList>
    </citation>
    <scope>NUCLEOTIDE SEQUENCE [LARGE SCALE GENOMIC DNA]</scope>
    <source>
        <strain evidence="7 8">OD-Hann</strain>
    </source>
</reference>
<protein>
    <recommendedName>
        <fullName evidence="6">SLC26A/SulP transporter domain-containing protein</fullName>
    </recommendedName>
</protein>
<evidence type="ECO:0000313" key="8">
    <source>
        <dbReference type="Proteomes" id="UP000053660"/>
    </source>
</evidence>
<feature type="domain" description="SLC26A/SulP transporter" evidence="6">
    <location>
        <begin position="1"/>
        <end position="95"/>
    </location>
</feature>
<dbReference type="PANTHER" id="PTHR11814">
    <property type="entry name" value="SULFATE TRANSPORTER"/>
    <property type="match status" value="1"/>
</dbReference>
<evidence type="ECO:0000313" key="7">
    <source>
        <dbReference type="EMBL" id="KHJ77053.1"/>
    </source>
</evidence>
<evidence type="ECO:0000256" key="5">
    <source>
        <dbReference type="SAM" id="Phobius"/>
    </source>
</evidence>
<dbReference type="Proteomes" id="UP000053660">
    <property type="component" value="Unassembled WGS sequence"/>
</dbReference>
<comment type="subcellular location">
    <subcellularLocation>
        <location evidence="1">Membrane</location>
        <topology evidence="1">Multi-pass membrane protein</topology>
    </subcellularLocation>
</comment>
<dbReference type="AlphaFoldDB" id="A0A0B1RVD1"/>
<keyword evidence="2 5" id="KW-0812">Transmembrane</keyword>
<keyword evidence="3 5" id="KW-1133">Transmembrane helix</keyword>
<evidence type="ECO:0000256" key="3">
    <source>
        <dbReference type="ARBA" id="ARBA00022989"/>
    </source>
</evidence>
<dbReference type="GO" id="GO:0016020">
    <property type="term" value="C:membrane"/>
    <property type="evidence" value="ECO:0007669"/>
    <property type="project" value="UniProtKB-SubCell"/>
</dbReference>
<dbReference type="GO" id="GO:0055085">
    <property type="term" value="P:transmembrane transport"/>
    <property type="evidence" value="ECO:0007669"/>
    <property type="project" value="InterPro"/>
</dbReference>
<proteinExistence type="predicted"/>
<evidence type="ECO:0000259" key="6">
    <source>
        <dbReference type="Pfam" id="PF00916"/>
    </source>
</evidence>
<accession>A0A0B1RVD1</accession>
<dbReference type="InterPro" id="IPR001902">
    <property type="entry name" value="SLC26A/SulP_fam"/>
</dbReference>
<dbReference type="OrthoDB" id="5847125at2759"/>
<dbReference type="InterPro" id="IPR011547">
    <property type="entry name" value="SLC26A/SulP_dom"/>
</dbReference>
<sequence length="97" mass="10329">MAYSSLAGAQPVNGLYTSLFPALFYMLFGTSRHVSLGVFAVVSLMSGSCNQRVSSILESKAGNGTMLDAIDEETRMQTSMAILTSLTLCVGIIQVRT</sequence>